<keyword evidence="3" id="KW-1185">Reference proteome</keyword>
<proteinExistence type="predicted"/>
<accession>A0A5B7ILH5</accession>
<dbReference type="Proteomes" id="UP000324222">
    <property type="component" value="Unassembled WGS sequence"/>
</dbReference>
<organism evidence="2 3">
    <name type="scientific">Portunus trituberculatus</name>
    <name type="common">Swimming crab</name>
    <name type="synonym">Neptunus trituberculatus</name>
    <dbReference type="NCBI Taxonomy" id="210409"/>
    <lineage>
        <taxon>Eukaryota</taxon>
        <taxon>Metazoa</taxon>
        <taxon>Ecdysozoa</taxon>
        <taxon>Arthropoda</taxon>
        <taxon>Crustacea</taxon>
        <taxon>Multicrustacea</taxon>
        <taxon>Malacostraca</taxon>
        <taxon>Eumalacostraca</taxon>
        <taxon>Eucarida</taxon>
        <taxon>Decapoda</taxon>
        <taxon>Pleocyemata</taxon>
        <taxon>Brachyura</taxon>
        <taxon>Eubrachyura</taxon>
        <taxon>Portunoidea</taxon>
        <taxon>Portunidae</taxon>
        <taxon>Portuninae</taxon>
        <taxon>Portunus</taxon>
    </lineage>
</organism>
<dbReference type="AlphaFoldDB" id="A0A5B7ILH5"/>
<sequence>MMAITGAEAQRTCTDGVPYTAARVATTSFSLYIHEQREFGSHGRLGVHREASASWAALSARTKGRDRPIRGRAGGGSGSQTRRDIRPPGASHLQVNLS</sequence>
<name>A0A5B7ILH5_PORTR</name>
<feature type="region of interest" description="Disordered" evidence="1">
    <location>
        <begin position="57"/>
        <end position="98"/>
    </location>
</feature>
<evidence type="ECO:0000313" key="2">
    <source>
        <dbReference type="EMBL" id="MPC83283.1"/>
    </source>
</evidence>
<protein>
    <submittedName>
        <fullName evidence="2">Uncharacterized protein</fullName>
    </submittedName>
</protein>
<dbReference type="EMBL" id="VSRR010062088">
    <property type="protein sequence ID" value="MPC83283.1"/>
    <property type="molecule type" value="Genomic_DNA"/>
</dbReference>
<comment type="caution">
    <text evidence="2">The sequence shown here is derived from an EMBL/GenBank/DDBJ whole genome shotgun (WGS) entry which is preliminary data.</text>
</comment>
<gene>
    <name evidence="2" type="ORF">E2C01_077990</name>
</gene>
<reference evidence="2 3" key="1">
    <citation type="submission" date="2019-05" db="EMBL/GenBank/DDBJ databases">
        <title>Another draft genome of Portunus trituberculatus and its Hox gene families provides insights of decapod evolution.</title>
        <authorList>
            <person name="Jeong J.-H."/>
            <person name="Song I."/>
            <person name="Kim S."/>
            <person name="Choi T."/>
            <person name="Kim D."/>
            <person name="Ryu S."/>
            <person name="Kim W."/>
        </authorList>
    </citation>
    <scope>NUCLEOTIDE SEQUENCE [LARGE SCALE GENOMIC DNA]</scope>
    <source>
        <tissue evidence="2">Muscle</tissue>
    </source>
</reference>
<evidence type="ECO:0000256" key="1">
    <source>
        <dbReference type="SAM" id="MobiDB-lite"/>
    </source>
</evidence>
<evidence type="ECO:0000313" key="3">
    <source>
        <dbReference type="Proteomes" id="UP000324222"/>
    </source>
</evidence>